<dbReference type="Proteomes" id="UP000031135">
    <property type="component" value="Chromosome"/>
</dbReference>
<dbReference type="EMBL" id="CP007772">
    <property type="protein sequence ID" value="AJC90806.1"/>
    <property type="molecule type" value="Genomic_DNA"/>
</dbReference>
<organism evidence="1 2">
    <name type="scientific">Campylobacter subantarcticus LMG 24374</name>
    <dbReference type="NCBI Taxonomy" id="1388751"/>
    <lineage>
        <taxon>Bacteria</taxon>
        <taxon>Pseudomonadati</taxon>
        <taxon>Campylobacterota</taxon>
        <taxon>Epsilonproteobacteria</taxon>
        <taxon>Campylobacterales</taxon>
        <taxon>Campylobacteraceae</taxon>
        <taxon>Campylobacter</taxon>
    </lineage>
</organism>
<dbReference type="AlphaFoldDB" id="A0A0A8H9Q4"/>
<dbReference type="InterPro" id="IPR009752">
    <property type="entry name" value="Phage_Mu_GpJ"/>
</dbReference>
<proteinExistence type="predicted"/>
<reference evidence="1 2" key="1">
    <citation type="journal article" date="2014" name="Genome Biol. Evol.">
        <title>Comparative Genomics of the Campylobacter lari Group.</title>
        <authorList>
            <person name="Miller W.G."/>
            <person name="Yee E."/>
            <person name="Chapman M.H."/>
            <person name="Smith T.P."/>
            <person name="Bono J.L."/>
            <person name="Huynh S."/>
            <person name="Parker C.T."/>
            <person name="Vandamme P."/>
            <person name="Luong K."/>
            <person name="Korlach J."/>
        </authorList>
    </citation>
    <scope>NUCLEOTIDE SEQUENCE [LARGE SCALE GENOMIC DNA]</scope>
    <source>
        <strain evidence="1 2">LMG 24374</strain>
    </source>
</reference>
<name>A0A0A8H9Q4_9BACT</name>
<evidence type="ECO:0000313" key="2">
    <source>
        <dbReference type="Proteomes" id="UP000031135"/>
    </source>
</evidence>
<gene>
    <name evidence="1" type="ORF">CSUB8521_0969</name>
</gene>
<evidence type="ECO:0000313" key="1">
    <source>
        <dbReference type="EMBL" id="AJC90806.1"/>
    </source>
</evidence>
<protein>
    <recommendedName>
        <fullName evidence="3">DUF1320 domain-containing protein</fullName>
    </recommendedName>
</protein>
<dbReference type="Pfam" id="PF07030">
    <property type="entry name" value="Phage_Mu_Gp36"/>
    <property type="match status" value="1"/>
</dbReference>
<evidence type="ECO:0008006" key="3">
    <source>
        <dbReference type="Google" id="ProtNLM"/>
    </source>
</evidence>
<accession>A0A0A8H9Q4</accession>
<dbReference type="OrthoDB" id="5355709at2"/>
<dbReference type="KEGG" id="csm:CSUB8521_0969"/>
<dbReference type="RefSeq" id="WP_039663921.1">
    <property type="nucleotide sequence ID" value="NZ_CP007772.1"/>
</dbReference>
<dbReference type="HOGENOM" id="CLU_157043_0_0_7"/>
<sequence>MKKVKSFLINEYDLTKELSFDDIAQLSDLNANEVCDKEVIDDAINDAQSYIASFIKIPNKPTPLLKDICVKLTIMELKRRNDFPKESLNEIIEWANDLLLKMANKKIPTEIDEDDFIPQNKARAFKHKRRRMDLRSING</sequence>